<keyword evidence="3 9" id="KW-0812">Transmembrane</keyword>
<dbReference type="Gene3D" id="1.10.760.10">
    <property type="entry name" value="Cytochrome c-like domain"/>
    <property type="match status" value="1"/>
</dbReference>
<dbReference type="GO" id="GO:0009055">
    <property type="term" value="F:electron transfer activity"/>
    <property type="evidence" value="ECO:0007669"/>
    <property type="project" value="InterPro"/>
</dbReference>
<dbReference type="InterPro" id="IPR009056">
    <property type="entry name" value="Cyt_c-like_dom"/>
</dbReference>
<dbReference type="InterPro" id="IPR036909">
    <property type="entry name" value="Cyt_c-like_dom_sf"/>
</dbReference>
<gene>
    <name evidence="11" type="ORF">LOX96_13875</name>
</gene>
<evidence type="ECO:0000256" key="9">
    <source>
        <dbReference type="SAM" id="Phobius"/>
    </source>
</evidence>
<keyword evidence="2 8" id="KW-0349">Heme</keyword>
<evidence type="ECO:0000259" key="10">
    <source>
        <dbReference type="PROSITE" id="PS51007"/>
    </source>
</evidence>
<evidence type="ECO:0000313" key="12">
    <source>
        <dbReference type="Proteomes" id="UP001139721"/>
    </source>
</evidence>
<keyword evidence="7 9" id="KW-0472">Membrane</keyword>
<evidence type="ECO:0000256" key="7">
    <source>
        <dbReference type="ARBA" id="ARBA00023136"/>
    </source>
</evidence>
<keyword evidence="12" id="KW-1185">Reference proteome</keyword>
<accession>A0A9X2IC85</accession>
<keyword evidence="5 9" id="KW-1133">Transmembrane helix</keyword>
<dbReference type="Proteomes" id="UP001139721">
    <property type="component" value="Unassembled WGS sequence"/>
</dbReference>
<feature type="transmembrane region" description="Helical" evidence="9">
    <location>
        <begin position="193"/>
        <end position="213"/>
    </location>
</feature>
<protein>
    <submittedName>
        <fullName evidence="11">Cytochrome c1</fullName>
    </submittedName>
</protein>
<dbReference type="EMBL" id="JAJKBJ010000020">
    <property type="protein sequence ID" value="MCL9685190.1"/>
    <property type="molecule type" value="Genomic_DNA"/>
</dbReference>
<feature type="binding site" description="covalent" evidence="8">
    <location>
        <position position="33"/>
    </location>
    <ligand>
        <name>heme c</name>
        <dbReference type="ChEBI" id="CHEBI:61717"/>
    </ligand>
</feature>
<evidence type="ECO:0000256" key="2">
    <source>
        <dbReference type="ARBA" id="ARBA00022617"/>
    </source>
</evidence>
<comment type="cofactor">
    <cofactor evidence="8">
        <name>heme c</name>
        <dbReference type="ChEBI" id="CHEBI:61717"/>
    </cofactor>
    <text evidence="8">Binds 1 heme c group covalently per subunit.</text>
</comment>
<dbReference type="PANTHER" id="PTHR10266:SF3">
    <property type="entry name" value="CYTOCHROME C1, HEME PROTEIN, MITOCHONDRIAL"/>
    <property type="match status" value="1"/>
</dbReference>
<dbReference type="GO" id="GO:0016020">
    <property type="term" value="C:membrane"/>
    <property type="evidence" value="ECO:0007669"/>
    <property type="project" value="UniProtKB-SubCell"/>
</dbReference>
<evidence type="ECO:0000256" key="6">
    <source>
        <dbReference type="ARBA" id="ARBA00023004"/>
    </source>
</evidence>
<dbReference type="GO" id="GO:0046872">
    <property type="term" value="F:metal ion binding"/>
    <property type="evidence" value="ECO:0007669"/>
    <property type="project" value="UniProtKB-KW"/>
</dbReference>
<feature type="binding site" description="covalent" evidence="8">
    <location>
        <position position="29"/>
    </location>
    <ligand>
        <name>heme c</name>
        <dbReference type="ChEBI" id="CHEBI:61717"/>
    </ligand>
</feature>
<proteinExistence type="predicted"/>
<evidence type="ECO:0000256" key="5">
    <source>
        <dbReference type="ARBA" id="ARBA00022989"/>
    </source>
</evidence>
<comment type="subcellular location">
    <subcellularLocation>
        <location evidence="1">Membrane</location>
    </subcellularLocation>
</comment>
<dbReference type="AlphaFoldDB" id="A0A9X2IC85"/>
<dbReference type="PRINTS" id="PR00603">
    <property type="entry name" value="CYTOCHROMEC1"/>
</dbReference>
<dbReference type="PROSITE" id="PS51007">
    <property type="entry name" value="CYTC"/>
    <property type="match status" value="1"/>
</dbReference>
<evidence type="ECO:0000256" key="4">
    <source>
        <dbReference type="ARBA" id="ARBA00022723"/>
    </source>
</evidence>
<sequence>MEIAAQSISIDINNKERLQRGAKLFMNYCSGCHSLKYMRYNRMAEDLGLTDFAGQINKNLLNNLIFTQATVSDPVQIALPPEDAKQWFGIIPPDLSLSARERGAHWLYLYLKNFYNDDSRPFGVNNLLVPNVTMPNVLEPLMGQQALVINNESHDSLLLTKQGEMLPVDFDNALQDLVTFLVYVGEPAKLIRYRLGIFVILFLTILLIAAYYLKKIYWRRL</sequence>
<dbReference type="Pfam" id="PF02167">
    <property type="entry name" value="Cytochrom_C1"/>
    <property type="match status" value="1"/>
</dbReference>
<comment type="caution">
    <text evidence="11">The sequence shown here is derived from an EMBL/GenBank/DDBJ whole genome shotgun (WGS) entry which is preliminary data.</text>
</comment>
<feature type="domain" description="Cytochrome c" evidence="10">
    <location>
        <begin position="16"/>
        <end position="188"/>
    </location>
</feature>
<reference evidence="11" key="1">
    <citation type="submission" date="2021-11" db="EMBL/GenBank/DDBJ databases">
        <title>Legionella maioricencis sp. nov., a new species isolated from hot water samples in Mallorca.</title>
        <authorList>
            <person name="Crespi S."/>
            <person name="Drasar V."/>
            <person name="Salva-Serra F."/>
            <person name="Jaen-Luchoro D."/>
            <person name="Pineiro-Iglesias B."/>
            <person name="Aliaga F."/>
            <person name="Fernandez-Juarez V."/>
            <person name="Coll G."/>
            <person name="Moore E.R.B."/>
            <person name="Bennasar-Figueras A."/>
        </authorList>
    </citation>
    <scope>NUCLEOTIDE SEQUENCE</scope>
    <source>
        <strain evidence="11">HCPI-6</strain>
    </source>
</reference>
<evidence type="ECO:0000256" key="8">
    <source>
        <dbReference type="PIRSR" id="PIRSR602326-1"/>
    </source>
</evidence>
<dbReference type="SUPFAM" id="SSF46626">
    <property type="entry name" value="Cytochrome c"/>
    <property type="match status" value="1"/>
</dbReference>
<organism evidence="11 12">
    <name type="scientific">Legionella maioricensis</name>
    <dbReference type="NCBI Taxonomy" id="2896528"/>
    <lineage>
        <taxon>Bacteria</taxon>
        <taxon>Pseudomonadati</taxon>
        <taxon>Pseudomonadota</taxon>
        <taxon>Gammaproteobacteria</taxon>
        <taxon>Legionellales</taxon>
        <taxon>Legionellaceae</taxon>
        <taxon>Legionella</taxon>
    </lineage>
</organism>
<evidence type="ECO:0000256" key="1">
    <source>
        <dbReference type="ARBA" id="ARBA00004370"/>
    </source>
</evidence>
<keyword evidence="4 8" id="KW-0479">Metal-binding</keyword>
<name>A0A9X2IC85_9GAMM</name>
<dbReference type="InterPro" id="IPR002326">
    <property type="entry name" value="Cyt_c1"/>
</dbReference>
<dbReference type="PANTHER" id="PTHR10266">
    <property type="entry name" value="CYTOCHROME C1"/>
    <property type="match status" value="1"/>
</dbReference>
<evidence type="ECO:0000313" key="11">
    <source>
        <dbReference type="EMBL" id="MCL9685190.1"/>
    </source>
</evidence>
<keyword evidence="6 8" id="KW-0408">Iron</keyword>
<evidence type="ECO:0000256" key="3">
    <source>
        <dbReference type="ARBA" id="ARBA00022692"/>
    </source>
</evidence>
<dbReference type="GO" id="GO:0020037">
    <property type="term" value="F:heme binding"/>
    <property type="evidence" value="ECO:0007669"/>
    <property type="project" value="InterPro"/>
</dbReference>
<feature type="binding site" description="covalent" evidence="8">
    <location>
        <position position="32"/>
    </location>
    <ligand>
        <name>heme c</name>
        <dbReference type="ChEBI" id="CHEBI:61717"/>
    </ligand>
</feature>